<accession>A0A1H6JZ83</accession>
<dbReference type="Pfam" id="PF01026">
    <property type="entry name" value="TatD_DNase"/>
    <property type="match status" value="1"/>
</dbReference>
<evidence type="ECO:0000256" key="2">
    <source>
        <dbReference type="ARBA" id="ARBA00022801"/>
    </source>
</evidence>
<evidence type="ECO:0000313" key="5">
    <source>
        <dbReference type="Proteomes" id="UP000183190"/>
    </source>
</evidence>
<evidence type="ECO:0000313" key="4">
    <source>
        <dbReference type="EMBL" id="SEH67800.1"/>
    </source>
</evidence>
<dbReference type="InterPro" id="IPR032466">
    <property type="entry name" value="Metal_Hydrolase"/>
</dbReference>
<dbReference type="PANTHER" id="PTHR46124">
    <property type="entry name" value="D-AMINOACYL-TRNA DEACYLASE"/>
    <property type="match status" value="1"/>
</dbReference>
<sequence length="254" mass="28570">MKIFDTHSHYADHAFDEDREQVLAELPDKGVELVMLAASDMRDCAANSELAKKYDYVYAAAGIHPESLDETPEDYLDFLREIIGSNPKIKAVGEIGLDYHYEGYDREKQIRFFREQLALAAELDMPVIVHSRNATEDTVEILKEFRPRGVVHCFSGSAETAKEILKLGMYIGFTGVLTFKNSKKALKALEAVPLDRLLMETDCPYMAPEPFRGRRSDSSMIAFTAAKAAEIKGVPTEELIDITCRNGMKMYGIE</sequence>
<dbReference type="AlphaFoldDB" id="A0A1H6JZ83"/>
<gene>
    <name evidence="4" type="ORF">SAMN02910265_02063</name>
</gene>
<dbReference type="CDD" id="cd01310">
    <property type="entry name" value="TatD_DNAse"/>
    <property type="match status" value="1"/>
</dbReference>
<dbReference type="Gene3D" id="3.20.20.140">
    <property type="entry name" value="Metal-dependent hydrolases"/>
    <property type="match status" value="1"/>
</dbReference>
<proteinExistence type="predicted"/>
<dbReference type="InterPro" id="IPR018228">
    <property type="entry name" value="DNase_TatD-rel_CS"/>
</dbReference>
<organism evidence="4 5">
    <name type="scientific">Ruminococcus flavefaciens</name>
    <dbReference type="NCBI Taxonomy" id="1265"/>
    <lineage>
        <taxon>Bacteria</taxon>
        <taxon>Bacillati</taxon>
        <taxon>Bacillota</taxon>
        <taxon>Clostridia</taxon>
        <taxon>Eubacteriales</taxon>
        <taxon>Oscillospiraceae</taxon>
        <taxon>Ruminococcus</taxon>
    </lineage>
</organism>
<dbReference type="GO" id="GO:0004536">
    <property type="term" value="F:DNA nuclease activity"/>
    <property type="evidence" value="ECO:0007669"/>
    <property type="project" value="InterPro"/>
</dbReference>
<dbReference type="InterPro" id="IPR001130">
    <property type="entry name" value="TatD-like"/>
</dbReference>
<dbReference type="NCBIfam" id="TIGR00010">
    <property type="entry name" value="YchF/TatD family DNA exonuclease"/>
    <property type="match status" value="1"/>
</dbReference>
<evidence type="ECO:0000256" key="3">
    <source>
        <dbReference type="PIRSR" id="PIRSR005902-1"/>
    </source>
</evidence>
<dbReference type="PANTHER" id="PTHR46124:SF2">
    <property type="entry name" value="D-AMINOACYL-TRNA DEACYLASE"/>
    <property type="match status" value="1"/>
</dbReference>
<feature type="binding site" evidence="3">
    <location>
        <position position="94"/>
    </location>
    <ligand>
        <name>a divalent metal cation</name>
        <dbReference type="ChEBI" id="CHEBI:60240"/>
        <label>1</label>
    </ligand>
</feature>
<keyword evidence="1 3" id="KW-0479">Metal-binding</keyword>
<reference evidence="4 5" key="1">
    <citation type="submission" date="2016-10" db="EMBL/GenBank/DDBJ databases">
        <authorList>
            <person name="de Groot N.N."/>
        </authorList>
    </citation>
    <scope>NUCLEOTIDE SEQUENCE [LARGE SCALE GENOMIC DNA]</scope>
    <source>
        <strain evidence="4 5">YAD2003</strain>
    </source>
</reference>
<dbReference type="PROSITE" id="PS01090">
    <property type="entry name" value="TATD_2"/>
    <property type="match status" value="1"/>
</dbReference>
<dbReference type="RefSeq" id="WP_074717081.1">
    <property type="nucleotide sequence ID" value="NZ_FNWV01000007.1"/>
</dbReference>
<protein>
    <submittedName>
        <fullName evidence="4">TatD DNase family protein</fullName>
    </submittedName>
</protein>
<dbReference type="Proteomes" id="UP000183190">
    <property type="component" value="Unassembled WGS sequence"/>
</dbReference>
<dbReference type="GO" id="GO:0046872">
    <property type="term" value="F:metal ion binding"/>
    <property type="evidence" value="ECO:0007669"/>
    <property type="project" value="UniProtKB-KW"/>
</dbReference>
<feature type="binding site" evidence="3">
    <location>
        <position position="130"/>
    </location>
    <ligand>
        <name>a divalent metal cation</name>
        <dbReference type="ChEBI" id="CHEBI:60240"/>
        <label>2</label>
    </ligand>
</feature>
<dbReference type="GO" id="GO:0016788">
    <property type="term" value="F:hydrolase activity, acting on ester bonds"/>
    <property type="evidence" value="ECO:0007669"/>
    <property type="project" value="InterPro"/>
</dbReference>
<dbReference type="PROSITE" id="PS01091">
    <property type="entry name" value="TATD_3"/>
    <property type="match status" value="1"/>
</dbReference>
<feature type="binding site" evidence="3">
    <location>
        <position position="9"/>
    </location>
    <ligand>
        <name>a divalent metal cation</name>
        <dbReference type="ChEBI" id="CHEBI:60240"/>
        <label>1</label>
    </ligand>
</feature>
<dbReference type="SUPFAM" id="SSF51556">
    <property type="entry name" value="Metallo-dependent hydrolases"/>
    <property type="match status" value="1"/>
</dbReference>
<feature type="binding site" evidence="3">
    <location>
        <position position="7"/>
    </location>
    <ligand>
        <name>a divalent metal cation</name>
        <dbReference type="ChEBI" id="CHEBI:60240"/>
        <label>1</label>
    </ligand>
</feature>
<feature type="binding site" evidence="3">
    <location>
        <position position="202"/>
    </location>
    <ligand>
        <name>a divalent metal cation</name>
        <dbReference type="ChEBI" id="CHEBI:60240"/>
        <label>1</label>
    </ligand>
</feature>
<evidence type="ECO:0000256" key="1">
    <source>
        <dbReference type="ARBA" id="ARBA00022723"/>
    </source>
</evidence>
<feature type="binding site" evidence="3">
    <location>
        <position position="152"/>
    </location>
    <ligand>
        <name>a divalent metal cation</name>
        <dbReference type="ChEBI" id="CHEBI:60240"/>
        <label>2</label>
    </ligand>
</feature>
<dbReference type="FunFam" id="3.20.20.140:FF:000005">
    <property type="entry name" value="TatD family hydrolase"/>
    <property type="match status" value="1"/>
</dbReference>
<dbReference type="PIRSF" id="PIRSF005902">
    <property type="entry name" value="DNase_TatD"/>
    <property type="match status" value="1"/>
</dbReference>
<dbReference type="InterPro" id="IPR015991">
    <property type="entry name" value="TatD/YcfH-like"/>
</dbReference>
<keyword evidence="2" id="KW-0378">Hydrolase</keyword>
<name>A0A1H6JZ83_RUMFL</name>
<dbReference type="EMBL" id="FNWV01000007">
    <property type="protein sequence ID" value="SEH67800.1"/>
    <property type="molecule type" value="Genomic_DNA"/>
</dbReference>
<dbReference type="OrthoDB" id="9810005at2"/>